<feature type="transmembrane region" description="Helical" evidence="1">
    <location>
        <begin position="7"/>
        <end position="28"/>
    </location>
</feature>
<evidence type="ECO:0000313" key="3">
    <source>
        <dbReference type="Proteomes" id="UP000028999"/>
    </source>
</evidence>
<dbReference type="AlphaFoldDB" id="A0A078G3R2"/>
<name>A0A078G3R2_BRANA</name>
<accession>A0A078G3R2</accession>
<dbReference type="PaxDb" id="3708-A0A078G3R2"/>
<reference evidence="2 3" key="1">
    <citation type="journal article" date="2014" name="Science">
        <title>Plant genetics. Early allopolyploid evolution in the post-Neolithic Brassica napus oilseed genome.</title>
        <authorList>
            <person name="Chalhoub B."/>
            <person name="Denoeud F."/>
            <person name="Liu S."/>
            <person name="Parkin I.A."/>
            <person name="Tang H."/>
            <person name="Wang X."/>
            <person name="Chiquet J."/>
            <person name="Belcram H."/>
            <person name="Tong C."/>
            <person name="Samans B."/>
            <person name="Correa M."/>
            <person name="Da Silva C."/>
            <person name="Just J."/>
            <person name="Falentin C."/>
            <person name="Koh C.S."/>
            <person name="Le Clainche I."/>
            <person name="Bernard M."/>
            <person name="Bento P."/>
            <person name="Noel B."/>
            <person name="Labadie K."/>
            <person name="Alberti A."/>
            <person name="Charles M."/>
            <person name="Arnaud D."/>
            <person name="Guo H."/>
            <person name="Daviaud C."/>
            <person name="Alamery S."/>
            <person name="Jabbari K."/>
            <person name="Zhao M."/>
            <person name="Edger P.P."/>
            <person name="Chelaifa H."/>
            <person name="Tack D."/>
            <person name="Lassalle G."/>
            <person name="Mestiri I."/>
            <person name="Schnel N."/>
            <person name="Le Paslier M.C."/>
            <person name="Fan G."/>
            <person name="Renault V."/>
            <person name="Bayer P.E."/>
            <person name="Golicz A.A."/>
            <person name="Manoli S."/>
            <person name="Lee T.H."/>
            <person name="Thi V.H."/>
            <person name="Chalabi S."/>
            <person name="Hu Q."/>
            <person name="Fan C."/>
            <person name="Tollenaere R."/>
            <person name="Lu Y."/>
            <person name="Battail C."/>
            <person name="Shen J."/>
            <person name="Sidebottom C.H."/>
            <person name="Wang X."/>
            <person name="Canaguier A."/>
            <person name="Chauveau A."/>
            <person name="Berard A."/>
            <person name="Deniot G."/>
            <person name="Guan M."/>
            <person name="Liu Z."/>
            <person name="Sun F."/>
            <person name="Lim Y.P."/>
            <person name="Lyons E."/>
            <person name="Town C.D."/>
            <person name="Bancroft I."/>
            <person name="Wang X."/>
            <person name="Meng J."/>
            <person name="Ma J."/>
            <person name="Pires J.C."/>
            <person name="King G.J."/>
            <person name="Brunel D."/>
            <person name="Delourme R."/>
            <person name="Renard M."/>
            <person name="Aury J.M."/>
            <person name="Adams K.L."/>
            <person name="Batley J."/>
            <person name="Snowdon R.J."/>
            <person name="Tost J."/>
            <person name="Edwards D."/>
            <person name="Zhou Y."/>
            <person name="Hua W."/>
            <person name="Sharpe A.G."/>
            <person name="Paterson A.H."/>
            <person name="Guan C."/>
            <person name="Wincker P."/>
        </authorList>
    </citation>
    <scope>NUCLEOTIDE SEQUENCE [LARGE SCALE GENOMIC DNA]</scope>
    <source>
        <strain evidence="3">cv. Darmor-bzh</strain>
    </source>
</reference>
<protein>
    <submittedName>
        <fullName evidence="2">BnaC05g08570D protein</fullName>
    </submittedName>
</protein>
<evidence type="ECO:0000256" key="1">
    <source>
        <dbReference type="SAM" id="Phobius"/>
    </source>
</evidence>
<keyword evidence="1" id="KW-0472">Membrane</keyword>
<evidence type="ECO:0000313" key="2">
    <source>
        <dbReference type="EMBL" id="CDY19348.1"/>
    </source>
</evidence>
<dbReference type="Proteomes" id="UP000028999">
    <property type="component" value="Unassembled WGS sequence"/>
</dbReference>
<keyword evidence="1" id="KW-1133">Transmembrane helix</keyword>
<sequence length="40" mass="4218">MASPMSTIKVAVVSTVIIAMSLFISPYLGSQSFGVHFSRG</sequence>
<dbReference type="Gramene" id="CDY19348">
    <property type="protein sequence ID" value="CDY19348"/>
    <property type="gene ID" value="GSBRNA2T00008877001"/>
</dbReference>
<keyword evidence="3" id="KW-1185">Reference proteome</keyword>
<dbReference type="EMBL" id="LK032095">
    <property type="protein sequence ID" value="CDY19348.1"/>
    <property type="molecule type" value="Genomic_DNA"/>
</dbReference>
<gene>
    <name evidence="2" type="primary">BnaC05g08570D</name>
    <name evidence="2" type="ORF">GSBRNA2T00008877001</name>
</gene>
<proteinExistence type="predicted"/>
<keyword evidence="1" id="KW-0812">Transmembrane</keyword>
<organism evidence="2 3">
    <name type="scientific">Brassica napus</name>
    <name type="common">Rape</name>
    <dbReference type="NCBI Taxonomy" id="3708"/>
    <lineage>
        <taxon>Eukaryota</taxon>
        <taxon>Viridiplantae</taxon>
        <taxon>Streptophyta</taxon>
        <taxon>Embryophyta</taxon>
        <taxon>Tracheophyta</taxon>
        <taxon>Spermatophyta</taxon>
        <taxon>Magnoliopsida</taxon>
        <taxon>eudicotyledons</taxon>
        <taxon>Gunneridae</taxon>
        <taxon>Pentapetalae</taxon>
        <taxon>rosids</taxon>
        <taxon>malvids</taxon>
        <taxon>Brassicales</taxon>
        <taxon>Brassicaceae</taxon>
        <taxon>Brassiceae</taxon>
        <taxon>Brassica</taxon>
    </lineage>
</organism>